<accession>A0A0E9U5P5</accession>
<name>A0A0E9U5P5_ANGAN</name>
<dbReference type="AlphaFoldDB" id="A0A0E9U5P5"/>
<evidence type="ECO:0000313" key="1">
    <source>
        <dbReference type="EMBL" id="JAH61156.1"/>
    </source>
</evidence>
<dbReference type="EMBL" id="GBXM01047421">
    <property type="protein sequence ID" value="JAH61156.1"/>
    <property type="molecule type" value="Transcribed_RNA"/>
</dbReference>
<reference evidence="1" key="1">
    <citation type="submission" date="2014-11" db="EMBL/GenBank/DDBJ databases">
        <authorList>
            <person name="Amaro Gonzalez C."/>
        </authorList>
    </citation>
    <scope>NUCLEOTIDE SEQUENCE</scope>
</reference>
<reference evidence="1" key="2">
    <citation type="journal article" date="2015" name="Fish Shellfish Immunol.">
        <title>Early steps in the European eel (Anguilla anguilla)-Vibrio vulnificus interaction in the gills: Role of the RtxA13 toxin.</title>
        <authorList>
            <person name="Callol A."/>
            <person name="Pajuelo D."/>
            <person name="Ebbesson L."/>
            <person name="Teles M."/>
            <person name="MacKenzie S."/>
            <person name="Amaro C."/>
        </authorList>
    </citation>
    <scope>NUCLEOTIDE SEQUENCE</scope>
</reference>
<proteinExistence type="predicted"/>
<organism evidence="1">
    <name type="scientific">Anguilla anguilla</name>
    <name type="common">European freshwater eel</name>
    <name type="synonym">Muraena anguilla</name>
    <dbReference type="NCBI Taxonomy" id="7936"/>
    <lineage>
        <taxon>Eukaryota</taxon>
        <taxon>Metazoa</taxon>
        <taxon>Chordata</taxon>
        <taxon>Craniata</taxon>
        <taxon>Vertebrata</taxon>
        <taxon>Euteleostomi</taxon>
        <taxon>Actinopterygii</taxon>
        <taxon>Neopterygii</taxon>
        <taxon>Teleostei</taxon>
        <taxon>Anguilliformes</taxon>
        <taxon>Anguillidae</taxon>
        <taxon>Anguilla</taxon>
    </lineage>
</organism>
<sequence length="41" mass="4804">MKLPDHIWNVFWGRLADNQTLLMFFSVGSECSEFIVVDLFP</sequence>
<protein>
    <submittedName>
        <fullName evidence="1">Uncharacterized protein</fullName>
    </submittedName>
</protein>